<dbReference type="Pfam" id="PF24579">
    <property type="entry name" value="PDDEXK_14"/>
    <property type="match status" value="1"/>
</dbReference>
<protein>
    <submittedName>
        <fullName evidence="1">Uncharacterized protein</fullName>
    </submittedName>
</protein>
<name>X0SP82_9ZZZZ</name>
<reference evidence="1" key="1">
    <citation type="journal article" date="2014" name="Front. Microbiol.">
        <title>High frequency of phylogenetically diverse reductive dehalogenase-homologous genes in deep subseafloor sedimentary metagenomes.</title>
        <authorList>
            <person name="Kawai M."/>
            <person name="Futagami T."/>
            <person name="Toyoda A."/>
            <person name="Takaki Y."/>
            <person name="Nishi S."/>
            <person name="Hori S."/>
            <person name="Arai W."/>
            <person name="Tsubouchi T."/>
            <person name="Morono Y."/>
            <person name="Uchiyama I."/>
            <person name="Ito T."/>
            <person name="Fujiyama A."/>
            <person name="Inagaki F."/>
            <person name="Takami H."/>
        </authorList>
    </citation>
    <scope>NUCLEOTIDE SEQUENCE</scope>
    <source>
        <strain evidence="1">Expedition CK06-06</strain>
    </source>
</reference>
<evidence type="ECO:0000313" key="1">
    <source>
        <dbReference type="EMBL" id="GAF77672.1"/>
    </source>
</evidence>
<feature type="non-terminal residue" evidence="1">
    <location>
        <position position="137"/>
    </location>
</feature>
<proteinExistence type="predicted"/>
<dbReference type="EMBL" id="BARS01007058">
    <property type="protein sequence ID" value="GAF77672.1"/>
    <property type="molecule type" value="Genomic_DNA"/>
</dbReference>
<sequence>MRFENDKDLSREKKAIEFFVNRFEGSYKKLDPNDVDYRVYNKVGKLIAYAEVKGRHRTLEEAYPLPVAARKVVKLCDKRLNPVIIWACDDGIIYGKPTDIKGEVRWGGRKPREGAVNDQELMIYYPKQKTFRYFKFY</sequence>
<dbReference type="InterPro" id="IPR057104">
    <property type="entry name" value="PDDEXK_14"/>
</dbReference>
<comment type="caution">
    <text evidence="1">The sequence shown here is derived from an EMBL/GenBank/DDBJ whole genome shotgun (WGS) entry which is preliminary data.</text>
</comment>
<dbReference type="AlphaFoldDB" id="X0SP82"/>
<accession>X0SP82</accession>
<gene>
    <name evidence="1" type="ORF">S01H1_13663</name>
</gene>
<organism evidence="1">
    <name type="scientific">marine sediment metagenome</name>
    <dbReference type="NCBI Taxonomy" id="412755"/>
    <lineage>
        <taxon>unclassified sequences</taxon>
        <taxon>metagenomes</taxon>
        <taxon>ecological metagenomes</taxon>
    </lineage>
</organism>